<dbReference type="RefSeq" id="WP_016394779.1">
    <property type="nucleotide sequence ID" value="NZ_CP031146.1"/>
</dbReference>
<reference evidence="4 5" key="1">
    <citation type="submission" date="2018-07" db="EMBL/GenBank/DDBJ databases">
        <title>Complete genome sequence of a Pseudomonas plecoglossicida strain pathogenic to the marine fish, Larimichthys crocea.</title>
        <authorList>
            <person name="Tao Z."/>
        </authorList>
    </citation>
    <scope>NUCLEOTIDE SEQUENCE [LARGE SCALE GENOMIC DNA]</scope>
    <source>
        <strain evidence="4 5">XSDHY-P</strain>
    </source>
</reference>
<dbReference type="GO" id="GO:0033897">
    <property type="term" value="F:ribonuclease T2 activity"/>
    <property type="evidence" value="ECO:0007669"/>
    <property type="project" value="InterPro"/>
</dbReference>
<dbReference type="Pfam" id="PF00445">
    <property type="entry name" value="Ribonuclease_T2"/>
    <property type="match status" value="1"/>
</dbReference>
<dbReference type="GO" id="GO:0003723">
    <property type="term" value="F:RNA binding"/>
    <property type="evidence" value="ECO:0007669"/>
    <property type="project" value="InterPro"/>
</dbReference>
<dbReference type="InterPro" id="IPR001568">
    <property type="entry name" value="RNase_T2-like"/>
</dbReference>
<organism evidence="4 5">
    <name type="scientific">Pseudomonas plecoglossicida</name>
    <dbReference type="NCBI Taxonomy" id="70775"/>
    <lineage>
        <taxon>Bacteria</taxon>
        <taxon>Pseudomonadati</taxon>
        <taxon>Pseudomonadota</taxon>
        <taxon>Gammaproteobacteria</taxon>
        <taxon>Pseudomonadales</taxon>
        <taxon>Pseudomonadaceae</taxon>
        <taxon>Pseudomonas</taxon>
    </lineage>
</organism>
<dbReference type="SUPFAM" id="SSF55895">
    <property type="entry name" value="Ribonuclease Rh-like"/>
    <property type="match status" value="1"/>
</dbReference>
<accession>A0AAD0QUP5</accession>
<name>A0AAD0QUP5_PSEDL</name>
<evidence type="ECO:0000313" key="5">
    <source>
        <dbReference type="Proteomes" id="UP000256503"/>
    </source>
</evidence>
<dbReference type="Gene3D" id="3.90.730.10">
    <property type="entry name" value="Ribonuclease T2-like"/>
    <property type="match status" value="1"/>
</dbReference>
<evidence type="ECO:0000256" key="3">
    <source>
        <dbReference type="SAM" id="SignalP"/>
    </source>
</evidence>
<evidence type="ECO:0000256" key="2">
    <source>
        <dbReference type="RuleBase" id="RU004328"/>
    </source>
</evidence>
<sequence>MRVLTLFLLSLAAATATPVMALDANEQAWVDAPPVTFRVYSVTWQPTYCLMQKEKTDGRPCAEIPARFKTHGIWPYSNSEGPFTNRHPQNCTPSKACTVKDACSESTLDAELARIKRNDHEKWLPENPDGMLKHEWKKHGSCSGKSMQAYFDDLINLRKTVVTVDEKTPAFKALLDRSTPFKDIRKIFPANTAFRCYTDSNGKQNLHEVFYLIDDNGQPYHQEKNLRIGIQCDEEQETLIRSTL</sequence>
<gene>
    <name evidence="4" type="ORF">DVB73_03755</name>
</gene>
<evidence type="ECO:0000256" key="1">
    <source>
        <dbReference type="ARBA" id="ARBA00007469"/>
    </source>
</evidence>
<dbReference type="PANTHER" id="PTHR11240:SF22">
    <property type="entry name" value="RIBONUCLEASE T2"/>
    <property type="match status" value="1"/>
</dbReference>
<keyword evidence="3" id="KW-0732">Signal</keyword>
<feature type="chain" id="PRO_5042017831" evidence="3">
    <location>
        <begin position="22"/>
        <end position="244"/>
    </location>
</feature>
<dbReference type="Proteomes" id="UP000256503">
    <property type="component" value="Chromosome"/>
</dbReference>
<dbReference type="InterPro" id="IPR036430">
    <property type="entry name" value="RNase_T2-like_sf"/>
</dbReference>
<dbReference type="GeneID" id="49612526"/>
<dbReference type="EMBL" id="CP031146">
    <property type="protein sequence ID" value="AXM94986.1"/>
    <property type="molecule type" value="Genomic_DNA"/>
</dbReference>
<dbReference type="InterPro" id="IPR033130">
    <property type="entry name" value="RNase_T2_His_AS_2"/>
</dbReference>
<protein>
    <submittedName>
        <fullName evidence="4">Uncharacterized protein</fullName>
    </submittedName>
</protein>
<dbReference type="AlphaFoldDB" id="A0AAD0QUP5"/>
<feature type="signal peptide" evidence="3">
    <location>
        <begin position="1"/>
        <end position="21"/>
    </location>
</feature>
<dbReference type="PROSITE" id="PS00531">
    <property type="entry name" value="RNASE_T2_2"/>
    <property type="match status" value="1"/>
</dbReference>
<dbReference type="PANTHER" id="PTHR11240">
    <property type="entry name" value="RIBONUCLEASE T2"/>
    <property type="match status" value="1"/>
</dbReference>
<evidence type="ECO:0000313" key="4">
    <source>
        <dbReference type="EMBL" id="AXM94986.1"/>
    </source>
</evidence>
<proteinExistence type="inferred from homology"/>
<comment type="similarity">
    <text evidence="1 2">Belongs to the RNase T2 family.</text>
</comment>